<dbReference type="CDD" id="cd06225">
    <property type="entry name" value="HAMP"/>
    <property type="match status" value="1"/>
</dbReference>
<dbReference type="InterPro" id="IPR004089">
    <property type="entry name" value="MCPsignal_dom"/>
</dbReference>
<evidence type="ECO:0000256" key="1">
    <source>
        <dbReference type="ARBA" id="ARBA00004429"/>
    </source>
</evidence>
<dbReference type="SUPFAM" id="SSF103190">
    <property type="entry name" value="Sensory domain-like"/>
    <property type="match status" value="1"/>
</dbReference>
<feature type="transmembrane region" description="Helical" evidence="12">
    <location>
        <begin position="24"/>
        <end position="44"/>
    </location>
</feature>
<dbReference type="PANTHER" id="PTHR32089:SF114">
    <property type="entry name" value="METHYL-ACCEPTING CHEMOTAXIS PROTEIN MCPB"/>
    <property type="match status" value="1"/>
</dbReference>
<feature type="domain" description="Methyl-accepting transducer" evidence="13">
    <location>
        <begin position="381"/>
        <end position="617"/>
    </location>
</feature>
<dbReference type="OrthoDB" id="9762005at2"/>
<dbReference type="GO" id="GO:0005886">
    <property type="term" value="C:plasma membrane"/>
    <property type="evidence" value="ECO:0007669"/>
    <property type="project" value="UniProtKB-SubCell"/>
</dbReference>
<dbReference type="GO" id="GO:0004888">
    <property type="term" value="F:transmembrane signaling receptor activity"/>
    <property type="evidence" value="ECO:0007669"/>
    <property type="project" value="InterPro"/>
</dbReference>
<evidence type="ECO:0008006" key="17">
    <source>
        <dbReference type="Google" id="ProtNLM"/>
    </source>
</evidence>
<comment type="subcellular location">
    <subcellularLocation>
        <location evidence="1">Cell inner membrane</location>
        <topology evidence="1">Multi-pass membrane protein</topology>
    </subcellularLocation>
</comment>
<dbReference type="InterPro" id="IPR004090">
    <property type="entry name" value="Chemotax_Me-accpt_rcpt"/>
</dbReference>
<evidence type="ECO:0000256" key="10">
    <source>
        <dbReference type="ARBA" id="ARBA00029447"/>
    </source>
</evidence>
<dbReference type="STRING" id="1459.AF332_04815"/>
<dbReference type="SMART" id="SM00319">
    <property type="entry name" value="TarH"/>
    <property type="match status" value="1"/>
</dbReference>
<evidence type="ECO:0000256" key="6">
    <source>
        <dbReference type="ARBA" id="ARBA00022692"/>
    </source>
</evidence>
<dbReference type="SMART" id="SM00283">
    <property type="entry name" value="MA"/>
    <property type="match status" value="1"/>
</dbReference>
<dbReference type="InterPro" id="IPR003122">
    <property type="entry name" value="Tar_rcpt_lig-bd"/>
</dbReference>
<dbReference type="InterPro" id="IPR033479">
    <property type="entry name" value="dCache_1"/>
</dbReference>
<evidence type="ECO:0000313" key="15">
    <source>
        <dbReference type="EMBL" id="KON86213.1"/>
    </source>
</evidence>
<dbReference type="CDD" id="cd18773">
    <property type="entry name" value="PDC1_HK_sensor"/>
    <property type="match status" value="1"/>
</dbReference>
<dbReference type="AlphaFoldDB" id="A0A0M0G8W8"/>
<keyword evidence="9 11" id="KW-0807">Transducer</keyword>
<dbReference type="CDD" id="cd11386">
    <property type="entry name" value="MCP_signal"/>
    <property type="match status" value="1"/>
</dbReference>
<evidence type="ECO:0000256" key="11">
    <source>
        <dbReference type="PROSITE-ProRule" id="PRU00284"/>
    </source>
</evidence>
<keyword evidence="8 12" id="KW-0472">Membrane</keyword>
<dbReference type="SUPFAM" id="SSF58104">
    <property type="entry name" value="Methyl-accepting chemotaxis protein (MCP) signaling domain"/>
    <property type="match status" value="1"/>
</dbReference>
<evidence type="ECO:0000256" key="8">
    <source>
        <dbReference type="ARBA" id="ARBA00023136"/>
    </source>
</evidence>
<dbReference type="GO" id="GO:0006935">
    <property type="term" value="P:chemotaxis"/>
    <property type="evidence" value="ECO:0007669"/>
    <property type="project" value="UniProtKB-KW"/>
</dbReference>
<dbReference type="Pfam" id="PF02743">
    <property type="entry name" value="dCache_1"/>
    <property type="match status" value="1"/>
</dbReference>
<reference evidence="16" key="1">
    <citation type="submission" date="2015-07" db="EMBL/GenBank/DDBJ databases">
        <title>Fjat-10036 dsm4.</title>
        <authorList>
            <person name="Liu B."/>
            <person name="Wang J."/>
            <person name="Zhu Y."/>
            <person name="Liu G."/>
            <person name="Chen Q."/>
            <person name="Chen Z."/>
            <person name="Lan J."/>
            <person name="Che J."/>
            <person name="Ge C."/>
            <person name="Shi H."/>
            <person name="Pan Z."/>
            <person name="Liu X."/>
        </authorList>
    </citation>
    <scope>NUCLEOTIDE SEQUENCE [LARGE SCALE GENOMIC DNA]</scope>
    <source>
        <strain evidence="16">DSM 4</strain>
    </source>
</reference>
<evidence type="ECO:0000256" key="7">
    <source>
        <dbReference type="ARBA" id="ARBA00022989"/>
    </source>
</evidence>
<evidence type="ECO:0000256" key="5">
    <source>
        <dbReference type="ARBA" id="ARBA00022519"/>
    </source>
</evidence>
<sequence length="668" mass="72480">MKKKKQKKQREKGSLFSFTIRKKLLLSFIIILLIPSISIGYISYQKAHDEITNQIELSADDNMKILDQFIMDFVKTKMEDANYFSKRIKKDFYTAEELEETNKAFSQYKELNPEAVAIYAGSENGDLVIYPRADLPADFDATTRPWYQGAIEAKGKAFITEPYVDAVSGNVLITVAQKLGDSSGVIGIDLSLSALSELSNNIKIGKEGYPAILSAEGSFLVHPHEKPGTQAEGSWVPEVLEKEKGQVEYTLDGVKNEVHFTTNGLTGMKVIGTMNLEEVTAAVQPILVSTILFIAIFVLVGALVSYIIVRSITRPLNQLIAATDKVSEGDLTQKFVVKNNDEISKLGVSFNKMVLSLQQLINQVSEKAVHLASSSEQLTASSEQNNMATEQVANSIQEVASATEQQTEKVKESTSVVKEMSGRIQQIMLSTNVVAKTASETNEVVEKGNEAIDLSTSQMKHINLTVSELGSIVHTLGKRSEEIGQIVNVISEIADQTNLLALNAAIEAARAGEHGRGFAVVADEVRKLAEQSSKSTESIRELISTIQTDTSKAIHSMEKGTAEVEKGIDLVNNAGDAFSHIQQFADTVSGQIAEVSASIKDMAEGADQVVELVSAIEEIAAVTTAESQDVSAATEEQLASMEEIAASAASLSGMAEELLDSIKRFKVN</sequence>
<dbReference type="Pfam" id="PF00672">
    <property type="entry name" value="HAMP"/>
    <property type="match status" value="1"/>
</dbReference>
<dbReference type="Gene3D" id="1.10.8.500">
    <property type="entry name" value="HAMP domain in histidine kinase"/>
    <property type="match status" value="1"/>
</dbReference>
<dbReference type="InterPro" id="IPR003660">
    <property type="entry name" value="HAMP_dom"/>
</dbReference>
<dbReference type="PANTHER" id="PTHR32089">
    <property type="entry name" value="METHYL-ACCEPTING CHEMOTAXIS PROTEIN MCPB"/>
    <property type="match status" value="1"/>
</dbReference>
<accession>A0A0M0G8W8</accession>
<gene>
    <name evidence="15" type="ORF">AF332_04815</name>
</gene>
<dbReference type="SMART" id="SM00304">
    <property type="entry name" value="HAMP"/>
    <property type="match status" value="1"/>
</dbReference>
<name>A0A0M0G8W8_SPOGL</name>
<keyword evidence="5" id="KW-0997">Cell inner membrane</keyword>
<evidence type="ECO:0000256" key="3">
    <source>
        <dbReference type="ARBA" id="ARBA00022481"/>
    </source>
</evidence>
<evidence type="ECO:0000256" key="9">
    <source>
        <dbReference type="ARBA" id="ARBA00023224"/>
    </source>
</evidence>
<dbReference type="Pfam" id="PF00015">
    <property type="entry name" value="MCPsignal"/>
    <property type="match status" value="1"/>
</dbReference>
<dbReference type="RefSeq" id="WP_053433566.1">
    <property type="nucleotide sequence ID" value="NZ_LGUF01000007.1"/>
</dbReference>
<keyword evidence="2" id="KW-1003">Cell membrane</keyword>
<evidence type="ECO:0000259" key="14">
    <source>
        <dbReference type="PROSITE" id="PS50885"/>
    </source>
</evidence>
<organism evidence="15 16">
    <name type="scientific">Sporosarcina globispora</name>
    <name type="common">Bacillus globisporus</name>
    <dbReference type="NCBI Taxonomy" id="1459"/>
    <lineage>
        <taxon>Bacteria</taxon>
        <taxon>Bacillati</taxon>
        <taxon>Bacillota</taxon>
        <taxon>Bacilli</taxon>
        <taxon>Bacillales</taxon>
        <taxon>Caryophanaceae</taxon>
        <taxon>Sporosarcina</taxon>
    </lineage>
</organism>
<keyword evidence="3" id="KW-0488">Methylation</keyword>
<proteinExistence type="inferred from homology"/>
<comment type="similarity">
    <text evidence="10">Belongs to the methyl-accepting chemotaxis (MCP) protein family.</text>
</comment>
<keyword evidence="16" id="KW-1185">Reference proteome</keyword>
<dbReference type="PROSITE" id="PS50885">
    <property type="entry name" value="HAMP"/>
    <property type="match status" value="1"/>
</dbReference>
<evidence type="ECO:0000259" key="13">
    <source>
        <dbReference type="PROSITE" id="PS50111"/>
    </source>
</evidence>
<dbReference type="GO" id="GO:0007165">
    <property type="term" value="P:signal transduction"/>
    <property type="evidence" value="ECO:0007669"/>
    <property type="project" value="UniProtKB-KW"/>
</dbReference>
<protein>
    <recommendedName>
        <fullName evidence="17">Chemotaxis protein</fullName>
    </recommendedName>
</protein>
<dbReference type="PROSITE" id="PS50111">
    <property type="entry name" value="CHEMOTAXIS_TRANSDUC_2"/>
    <property type="match status" value="1"/>
</dbReference>
<keyword evidence="6 12" id="KW-0812">Transmembrane</keyword>
<comment type="caution">
    <text evidence="15">The sequence shown here is derived from an EMBL/GenBank/DDBJ whole genome shotgun (WGS) entry which is preliminary data.</text>
</comment>
<feature type="transmembrane region" description="Helical" evidence="12">
    <location>
        <begin position="286"/>
        <end position="309"/>
    </location>
</feature>
<dbReference type="CDD" id="cd12912">
    <property type="entry name" value="PDC2_MCP_like"/>
    <property type="match status" value="1"/>
</dbReference>
<dbReference type="Proteomes" id="UP000037109">
    <property type="component" value="Unassembled WGS sequence"/>
</dbReference>
<evidence type="ECO:0000313" key="16">
    <source>
        <dbReference type="Proteomes" id="UP000037109"/>
    </source>
</evidence>
<evidence type="ECO:0000256" key="12">
    <source>
        <dbReference type="SAM" id="Phobius"/>
    </source>
</evidence>
<dbReference type="Gene3D" id="3.30.450.20">
    <property type="entry name" value="PAS domain"/>
    <property type="match status" value="2"/>
</dbReference>
<feature type="domain" description="HAMP" evidence="14">
    <location>
        <begin position="310"/>
        <end position="362"/>
    </location>
</feature>
<dbReference type="Gene3D" id="1.10.287.950">
    <property type="entry name" value="Methyl-accepting chemotaxis protein"/>
    <property type="match status" value="1"/>
</dbReference>
<dbReference type="InterPro" id="IPR029151">
    <property type="entry name" value="Sensor-like_sf"/>
</dbReference>
<dbReference type="PRINTS" id="PR00260">
    <property type="entry name" value="CHEMTRNSDUCR"/>
</dbReference>
<dbReference type="EMBL" id="LGUF01000007">
    <property type="protein sequence ID" value="KON86213.1"/>
    <property type="molecule type" value="Genomic_DNA"/>
</dbReference>
<evidence type="ECO:0000256" key="4">
    <source>
        <dbReference type="ARBA" id="ARBA00022500"/>
    </source>
</evidence>
<keyword evidence="7 12" id="KW-1133">Transmembrane helix</keyword>
<dbReference type="PATRIC" id="fig|1459.3.peg.1006"/>
<keyword evidence="4" id="KW-0145">Chemotaxis</keyword>
<evidence type="ECO:0000256" key="2">
    <source>
        <dbReference type="ARBA" id="ARBA00022475"/>
    </source>
</evidence>